<sequence length="419" mass="45975">MAISRNDAESIPDREETVVRTDGDIELRHIRLYSPLPPDFPEHPAGIDHLHYVRYRLTTGPHVATDADAILLMQPGNWAGPYSFDGIARTTLRQAAARGRAVEVWALARRGEGATDNTGIESARAAEDPEVAFDYYYRGKPIDGKTFAGFTSSRELPYLAHLGFVTAVRDTHEVLTREIPDREISRAKAFVGGHSAGGPVAGAFGAWDFDGTPGHELVRGFIALDSGVIVDGGALTRPFRRPATLIGAPLYRFALAMLRSGRLPRAWDALPMMSPEFLYALRLLGLYAYFAPDRDISVLREARSLVDTDRVRNLVWEIAIRVSLAQTWRQALTGRPDPLQRRLTGAAAMGTILGSGYGVHPLRVSMGRLTGGPVRKRTFPVPPVAWRIPGAGFALRALWGGRWKPPWIRICSTPGTTAP</sequence>
<proteinExistence type="predicted"/>
<evidence type="ECO:0000313" key="2">
    <source>
        <dbReference type="Proteomes" id="UP000602198"/>
    </source>
</evidence>
<dbReference type="RefSeq" id="WP_201955891.1">
    <property type="nucleotide sequence ID" value="NZ_JAERRJ010000016.1"/>
</dbReference>
<reference evidence="1 2" key="1">
    <citation type="submission" date="2021-01" db="EMBL/GenBank/DDBJ databases">
        <title>WGS of actinomycetes isolated from Thailand.</title>
        <authorList>
            <person name="Thawai C."/>
        </authorList>
    </citation>
    <scope>NUCLEOTIDE SEQUENCE [LARGE SCALE GENOMIC DNA]</scope>
    <source>
        <strain evidence="1 2">LPG 2</strain>
    </source>
</reference>
<comment type="caution">
    <text evidence="1">The sequence shown here is derived from an EMBL/GenBank/DDBJ whole genome shotgun (WGS) entry which is preliminary data.</text>
</comment>
<dbReference type="InterPro" id="IPR029058">
    <property type="entry name" value="AB_hydrolase_fold"/>
</dbReference>
<organism evidence="1 2">
    <name type="scientific">Nocardia acididurans</name>
    <dbReference type="NCBI Taxonomy" id="2802282"/>
    <lineage>
        <taxon>Bacteria</taxon>
        <taxon>Bacillati</taxon>
        <taxon>Actinomycetota</taxon>
        <taxon>Actinomycetes</taxon>
        <taxon>Mycobacteriales</taxon>
        <taxon>Nocardiaceae</taxon>
        <taxon>Nocardia</taxon>
    </lineage>
</organism>
<dbReference type="EMBL" id="JAERRJ010000016">
    <property type="protein sequence ID" value="MBL1079422.1"/>
    <property type="molecule type" value="Genomic_DNA"/>
</dbReference>
<protein>
    <submittedName>
        <fullName evidence="1">Uncharacterized protein</fullName>
    </submittedName>
</protein>
<dbReference type="Gene3D" id="3.40.50.1820">
    <property type="entry name" value="alpha/beta hydrolase"/>
    <property type="match status" value="1"/>
</dbReference>
<gene>
    <name evidence="1" type="ORF">JK358_33955</name>
</gene>
<name>A0ABS1MFJ3_9NOCA</name>
<evidence type="ECO:0000313" key="1">
    <source>
        <dbReference type="EMBL" id="MBL1079422.1"/>
    </source>
</evidence>
<accession>A0ABS1MFJ3</accession>
<keyword evidence="2" id="KW-1185">Reference proteome</keyword>
<dbReference type="Proteomes" id="UP000602198">
    <property type="component" value="Unassembled WGS sequence"/>
</dbReference>
<dbReference type="SUPFAM" id="SSF53474">
    <property type="entry name" value="alpha/beta-Hydrolases"/>
    <property type="match status" value="1"/>
</dbReference>